<dbReference type="SUPFAM" id="SSF56322">
    <property type="entry name" value="ADC synthase"/>
    <property type="match status" value="1"/>
</dbReference>
<dbReference type="Proteomes" id="UP000823908">
    <property type="component" value="Unassembled WGS sequence"/>
</dbReference>
<evidence type="ECO:0000256" key="5">
    <source>
        <dbReference type="ARBA" id="ARBA00041564"/>
    </source>
</evidence>
<evidence type="ECO:0000313" key="7">
    <source>
        <dbReference type="EMBL" id="HJD50967.1"/>
    </source>
</evidence>
<dbReference type="InterPro" id="IPR015890">
    <property type="entry name" value="Chorismate_C"/>
</dbReference>
<dbReference type="GO" id="GO:0008909">
    <property type="term" value="F:isochorismate synthase activity"/>
    <property type="evidence" value="ECO:0007669"/>
    <property type="project" value="UniProtKB-EC"/>
</dbReference>
<evidence type="ECO:0000256" key="4">
    <source>
        <dbReference type="ARBA" id="ARBA00023235"/>
    </source>
</evidence>
<comment type="similarity">
    <text evidence="2">Belongs to the isochorismate synthase family.</text>
</comment>
<name>A0A9D2UEL6_9MICC</name>
<reference evidence="7" key="1">
    <citation type="journal article" date="2021" name="PeerJ">
        <title>Extensive microbial diversity within the chicken gut microbiome revealed by metagenomics and culture.</title>
        <authorList>
            <person name="Gilroy R."/>
            <person name="Ravi A."/>
            <person name="Getino M."/>
            <person name="Pursley I."/>
            <person name="Horton D.L."/>
            <person name="Alikhan N.F."/>
            <person name="Baker D."/>
            <person name="Gharbi K."/>
            <person name="Hall N."/>
            <person name="Watson M."/>
            <person name="Adriaenssens E.M."/>
            <person name="Foster-Nyarko E."/>
            <person name="Jarju S."/>
            <person name="Secka A."/>
            <person name="Antonio M."/>
            <person name="Oren A."/>
            <person name="Chaudhuri R.R."/>
            <person name="La Ragione R."/>
            <person name="Hildebrand F."/>
            <person name="Pallen M.J."/>
        </authorList>
    </citation>
    <scope>NUCLEOTIDE SEQUENCE</scope>
    <source>
        <strain evidence="7">ChiHjej10B9-4811</strain>
    </source>
</reference>
<organism evidence="7 8">
    <name type="scientific">Candidatus Rothia avistercoris</name>
    <dbReference type="NCBI Taxonomy" id="2840479"/>
    <lineage>
        <taxon>Bacteria</taxon>
        <taxon>Bacillati</taxon>
        <taxon>Actinomycetota</taxon>
        <taxon>Actinomycetes</taxon>
        <taxon>Micrococcales</taxon>
        <taxon>Micrococcaceae</taxon>
        <taxon>Rothia</taxon>
    </lineage>
</organism>
<proteinExistence type="inferred from homology"/>
<gene>
    <name evidence="7" type="ORF">H9908_03745</name>
</gene>
<evidence type="ECO:0000256" key="2">
    <source>
        <dbReference type="ARBA" id="ARBA00005297"/>
    </source>
</evidence>
<keyword evidence="4 7" id="KW-0413">Isomerase</keyword>
<evidence type="ECO:0000259" key="6">
    <source>
        <dbReference type="Pfam" id="PF00425"/>
    </source>
</evidence>
<dbReference type="PANTHER" id="PTHR42839">
    <property type="entry name" value="ISOCHORISMATE SYNTHASE ENTC"/>
    <property type="match status" value="1"/>
</dbReference>
<dbReference type="NCBIfam" id="TIGR00543">
    <property type="entry name" value="isochor_syn"/>
    <property type="match status" value="1"/>
</dbReference>
<feature type="domain" description="Chorismate-utilising enzyme C-terminal" evidence="6">
    <location>
        <begin position="92"/>
        <end position="347"/>
    </location>
</feature>
<protein>
    <recommendedName>
        <fullName evidence="3">isochorismate synthase</fullName>
        <ecNumber evidence="3">5.4.4.2</ecNumber>
    </recommendedName>
    <alternativeName>
        <fullName evidence="5">Isochorismate mutase</fullName>
    </alternativeName>
</protein>
<comment type="caution">
    <text evidence="7">The sequence shown here is derived from an EMBL/GenBank/DDBJ whole genome shotgun (WGS) entry which is preliminary data.</text>
</comment>
<reference evidence="7" key="2">
    <citation type="submission" date="2021-04" db="EMBL/GenBank/DDBJ databases">
        <authorList>
            <person name="Gilroy R."/>
        </authorList>
    </citation>
    <scope>NUCLEOTIDE SEQUENCE</scope>
    <source>
        <strain evidence="7">ChiHjej10B9-4811</strain>
    </source>
</reference>
<dbReference type="InterPro" id="IPR005801">
    <property type="entry name" value="ADC_synthase"/>
</dbReference>
<dbReference type="EC" id="5.4.4.2" evidence="3"/>
<dbReference type="PANTHER" id="PTHR42839:SF2">
    <property type="entry name" value="ISOCHORISMATE SYNTHASE ENTC"/>
    <property type="match status" value="1"/>
</dbReference>
<comment type="catalytic activity">
    <reaction evidence="1">
        <text>chorismate = isochorismate</text>
        <dbReference type="Rhea" id="RHEA:18985"/>
        <dbReference type="ChEBI" id="CHEBI:29748"/>
        <dbReference type="ChEBI" id="CHEBI:29780"/>
        <dbReference type="EC" id="5.4.4.2"/>
    </reaction>
</comment>
<dbReference type="InterPro" id="IPR004561">
    <property type="entry name" value="IsoChor_synthase"/>
</dbReference>
<dbReference type="Pfam" id="PF00425">
    <property type="entry name" value="Chorismate_bind"/>
    <property type="match status" value="1"/>
</dbReference>
<evidence type="ECO:0000256" key="1">
    <source>
        <dbReference type="ARBA" id="ARBA00000799"/>
    </source>
</evidence>
<evidence type="ECO:0000313" key="8">
    <source>
        <dbReference type="Proteomes" id="UP000823908"/>
    </source>
</evidence>
<dbReference type="AlphaFoldDB" id="A0A9D2UEL6"/>
<dbReference type="Gene3D" id="3.60.120.10">
    <property type="entry name" value="Anthranilate synthase"/>
    <property type="match status" value="1"/>
</dbReference>
<sequence>MPQFPALPSPFMLAEGTTVVRAEGALTPVSEADALSLAQCRGSVVVGLIPFDPDAPAQLAVPDGWVRENIPLPTADTVDQPAPTLVEGIDSDVYRAAVAHAVELMNRGQLDKVVLARLLRVQYEQELNLPHLFDTLRAQQQRATVFSAQLPNGNYLMGASPELVFQTEGSTFRTVPLAGSAARTAAPGSTDDAQIGEALMRSAKDRAEHATVVNDIRQRLEALTVQMDVPAVPSLISTPQLWHLSTPVTGQLLPGVSSLQAARAIHPTPAICGTPTEVARGLIEELEPFDRGFFGGLVGYMDAHGQGSWYLVLRCAEVAPLQATLFAGAGIVKDSTPAGEHSETATKLGTFARALGLNLGSLEL</sequence>
<accession>A0A9D2UEL6</accession>
<dbReference type="EMBL" id="DWUS01000089">
    <property type="protein sequence ID" value="HJD50967.1"/>
    <property type="molecule type" value="Genomic_DNA"/>
</dbReference>
<evidence type="ECO:0000256" key="3">
    <source>
        <dbReference type="ARBA" id="ARBA00012824"/>
    </source>
</evidence>